<sequence length="418" mass="42676">PAAVALPQDTAQVVAAVTVAAGLGTPIVVRGAGSGLAGAANAVDGCLVLCTTRMDRILAIDPAERLAVVQPGVINATLRDAAAREGLFYPPDPGSFEMCTVGGNAATNAGGMCCVKYGVTGDYVRGLEAVLADGSVLRTGRRTVKGVAGYDLTHLLVGSEGTLAVITELTLALRPAPAEPRTVVGQFTSLAAAGEAVGAVLRSGVEPSLLEILDATTLQAIESWQPLGIEAGTAAMVLAQSDSARQDADATVIAKAFTDAGAAEVIQADDPAESDLLMQARRLAYPALERMGATLLDDVAVPLPALVPLIEGVERIAAERGMTVGIFGHAGDGNMHPTVVYAHGDPDAERRAFRVFDDIVALALELGGTVTGEHGVGLLKRSWLGGELDPVARRAHLAVKAALDPAGILNPGKSIPES</sequence>
<dbReference type="InterPro" id="IPR016166">
    <property type="entry name" value="FAD-bd_PCMH"/>
</dbReference>
<reference evidence="6 7" key="1">
    <citation type="submission" date="2024-09" db="EMBL/GenBank/DDBJ databases">
        <authorList>
            <person name="Sun Q."/>
            <person name="Mori K."/>
        </authorList>
    </citation>
    <scope>NUCLEOTIDE SEQUENCE [LARGE SCALE GENOMIC DNA]</scope>
    <source>
        <strain evidence="6 7">TBRC 0563</strain>
    </source>
</reference>
<dbReference type="InterPro" id="IPR006094">
    <property type="entry name" value="Oxid_FAD_bind_N"/>
</dbReference>
<dbReference type="PANTHER" id="PTHR42934:SF2">
    <property type="entry name" value="GLYCOLATE OXIDASE SUBUNIT GLCD"/>
    <property type="match status" value="1"/>
</dbReference>
<dbReference type="PANTHER" id="PTHR42934">
    <property type="entry name" value="GLYCOLATE OXIDASE SUBUNIT GLCD"/>
    <property type="match status" value="1"/>
</dbReference>
<accession>A0ABV5YY05</accession>
<evidence type="ECO:0000256" key="3">
    <source>
        <dbReference type="ARBA" id="ARBA00022827"/>
    </source>
</evidence>
<keyword evidence="2" id="KW-0285">Flavoprotein</keyword>
<evidence type="ECO:0000256" key="1">
    <source>
        <dbReference type="ARBA" id="ARBA00001974"/>
    </source>
</evidence>
<dbReference type="InterPro" id="IPR016164">
    <property type="entry name" value="FAD-linked_Oxase-like_C"/>
</dbReference>
<gene>
    <name evidence="6" type="ORF">ACFFNX_48160</name>
</gene>
<name>A0ABV5YY05_9ACTN</name>
<dbReference type="Pfam" id="PF02913">
    <property type="entry name" value="FAD-oxidase_C"/>
    <property type="match status" value="1"/>
</dbReference>
<dbReference type="InterPro" id="IPR016171">
    <property type="entry name" value="Vanillyl_alc_oxidase_C-sub2"/>
</dbReference>
<dbReference type="SUPFAM" id="SSF55103">
    <property type="entry name" value="FAD-linked oxidases, C-terminal domain"/>
    <property type="match status" value="1"/>
</dbReference>
<evidence type="ECO:0000256" key="4">
    <source>
        <dbReference type="ARBA" id="ARBA00023002"/>
    </source>
</evidence>
<proteinExistence type="predicted"/>
<evidence type="ECO:0000313" key="7">
    <source>
        <dbReference type="Proteomes" id="UP001589627"/>
    </source>
</evidence>
<dbReference type="InterPro" id="IPR016169">
    <property type="entry name" value="FAD-bd_PCMH_sub2"/>
</dbReference>
<feature type="non-terminal residue" evidence="6">
    <location>
        <position position="1"/>
    </location>
</feature>
<comment type="caution">
    <text evidence="6">The sequence shown here is derived from an EMBL/GenBank/DDBJ whole genome shotgun (WGS) entry which is preliminary data.</text>
</comment>
<dbReference type="EMBL" id="JBHLZP010000864">
    <property type="protein sequence ID" value="MFB9839949.1"/>
    <property type="molecule type" value="Genomic_DNA"/>
</dbReference>
<keyword evidence="4" id="KW-0560">Oxidoreductase</keyword>
<dbReference type="InterPro" id="IPR051914">
    <property type="entry name" value="FAD-linked_OxidoTrans_Type4"/>
</dbReference>
<feature type="domain" description="FAD-binding PCMH-type" evidence="5">
    <location>
        <begin position="1"/>
        <end position="176"/>
    </location>
</feature>
<dbReference type="Pfam" id="PF01565">
    <property type="entry name" value="FAD_binding_4"/>
    <property type="match status" value="1"/>
</dbReference>
<protein>
    <submittedName>
        <fullName evidence="6">FAD-binding oxidoreductase</fullName>
    </submittedName>
</protein>
<dbReference type="PROSITE" id="PS51387">
    <property type="entry name" value="FAD_PCMH"/>
    <property type="match status" value="1"/>
</dbReference>
<dbReference type="Gene3D" id="1.10.45.10">
    <property type="entry name" value="Vanillyl-alcohol Oxidase, Chain A, domain 4"/>
    <property type="match status" value="1"/>
</dbReference>
<dbReference type="InterPro" id="IPR004113">
    <property type="entry name" value="FAD-bd_oxidored_4_C"/>
</dbReference>
<keyword evidence="7" id="KW-1185">Reference proteome</keyword>
<keyword evidence="3" id="KW-0274">FAD</keyword>
<comment type="cofactor">
    <cofactor evidence="1">
        <name>FAD</name>
        <dbReference type="ChEBI" id="CHEBI:57692"/>
    </cofactor>
</comment>
<dbReference type="Gene3D" id="3.30.465.10">
    <property type="match status" value="1"/>
</dbReference>
<organism evidence="6 7">
    <name type="scientific">Actinoallomurus acaciae</name>
    <dbReference type="NCBI Taxonomy" id="502577"/>
    <lineage>
        <taxon>Bacteria</taxon>
        <taxon>Bacillati</taxon>
        <taxon>Actinomycetota</taxon>
        <taxon>Actinomycetes</taxon>
        <taxon>Streptosporangiales</taxon>
        <taxon>Thermomonosporaceae</taxon>
        <taxon>Actinoallomurus</taxon>
    </lineage>
</organism>
<dbReference type="SUPFAM" id="SSF56176">
    <property type="entry name" value="FAD-binding/transporter-associated domain-like"/>
    <property type="match status" value="1"/>
</dbReference>
<evidence type="ECO:0000256" key="2">
    <source>
        <dbReference type="ARBA" id="ARBA00022630"/>
    </source>
</evidence>
<dbReference type="InterPro" id="IPR036318">
    <property type="entry name" value="FAD-bd_PCMH-like_sf"/>
</dbReference>
<dbReference type="RefSeq" id="WP_378213148.1">
    <property type="nucleotide sequence ID" value="NZ_JBHLZP010000864.1"/>
</dbReference>
<evidence type="ECO:0000259" key="5">
    <source>
        <dbReference type="PROSITE" id="PS51387"/>
    </source>
</evidence>
<dbReference type="Proteomes" id="UP001589627">
    <property type="component" value="Unassembled WGS sequence"/>
</dbReference>
<dbReference type="Gene3D" id="3.30.70.2740">
    <property type="match status" value="1"/>
</dbReference>
<evidence type="ECO:0000313" key="6">
    <source>
        <dbReference type="EMBL" id="MFB9839949.1"/>
    </source>
</evidence>